<dbReference type="Gene3D" id="3.10.10.10">
    <property type="entry name" value="HIV Type 1 Reverse Transcriptase, subunit A, domain 1"/>
    <property type="match status" value="1"/>
</dbReference>
<dbReference type="STRING" id="105231.A0A1Y1IMP6"/>
<accession>A0A1Y1IMP6</accession>
<dbReference type="EMBL" id="DF237540">
    <property type="protein sequence ID" value="GAQ90026.1"/>
    <property type="molecule type" value="Genomic_DNA"/>
</dbReference>
<dbReference type="Proteomes" id="UP000054558">
    <property type="component" value="Unassembled WGS sequence"/>
</dbReference>
<dbReference type="PANTHER" id="PTHR24559:SF444">
    <property type="entry name" value="REVERSE TRANSCRIPTASE DOMAIN-CONTAINING PROTEIN"/>
    <property type="match status" value="1"/>
</dbReference>
<dbReference type="AlphaFoldDB" id="A0A1Y1IMP6"/>
<dbReference type="InterPro" id="IPR043502">
    <property type="entry name" value="DNA/RNA_pol_sf"/>
</dbReference>
<name>A0A1Y1IMP6_KLENI</name>
<organism evidence="1 2">
    <name type="scientific">Klebsormidium nitens</name>
    <name type="common">Green alga</name>
    <name type="synonym">Ulothrix nitens</name>
    <dbReference type="NCBI Taxonomy" id="105231"/>
    <lineage>
        <taxon>Eukaryota</taxon>
        <taxon>Viridiplantae</taxon>
        <taxon>Streptophyta</taxon>
        <taxon>Klebsormidiophyceae</taxon>
        <taxon>Klebsormidiales</taxon>
        <taxon>Klebsormidiaceae</taxon>
        <taxon>Klebsormidium</taxon>
    </lineage>
</organism>
<evidence type="ECO:0000313" key="2">
    <source>
        <dbReference type="Proteomes" id="UP000054558"/>
    </source>
</evidence>
<protein>
    <recommendedName>
        <fullName evidence="3">Reverse transcriptase domain-containing protein</fullName>
    </recommendedName>
</protein>
<keyword evidence="2" id="KW-1185">Reference proteome</keyword>
<reference evidence="1 2" key="1">
    <citation type="journal article" date="2014" name="Nat. Commun.">
        <title>Klebsormidium flaccidum genome reveals primary factors for plant terrestrial adaptation.</title>
        <authorList>
            <person name="Hori K."/>
            <person name="Maruyama F."/>
            <person name="Fujisawa T."/>
            <person name="Togashi T."/>
            <person name="Yamamoto N."/>
            <person name="Seo M."/>
            <person name="Sato S."/>
            <person name="Yamada T."/>
            <person name="Mori H."/>
            <person name="Tajima N."/>
            <person name="Moriyama T."/>
            <person name="Ikeuchi M."/>
            <person name="Watanabe M."/>
            <person name="Wada H."/>
            <person name="Kobayashi K."/>
            <person name="Saito M."/>
            <person name="Masuda T."/>
            <person name="Sasaki-Sekimoto Y."/>
            <person name="Mashiguchi K."/>
            <person name="Awai K."/>
            <person name="Shimojima M."/>
            <person name="Masuda S."/>
            <person name="Iwai M."/>
            <person name="Nobusawa T."/>
            <person name="Narise T."/>
            <person name="Kondo S."/>
            <person name="Saito H."/>
            <person name="Sato R."/>
            <person name="Murakawa M."/>
            <person name="Ihara Y."/>
            <person name="Oshima-Yamada Y."/>
            <person name="Ohtaka K."/>
            <person name="Satoh M."/>
            <person name="Sonobe K."/>
            <person name="Ishii M."/>
            <person name="Ohtani R."/>
            <person name="Kanamori-Sato M."/>
            <person name="Honoki R."/>
            <person name="Miyazaki D."/>
            <person name="Mochizuki H."/>
            <person name="Umetsu J."/>
            <person name="Higashi K."/>
            <person name="Shibata D."/>
            <person name="Kamiya Y."/>
            <person name="Sato N."/>
            <person name="Nakamura Y."/>
            <person name="Tabata S."/>
            <person name="Ida S."/>
            <person name="Kurokawa K."/>
            <person name="Ohta H."/>
        </authorList>
    </citation>
    <scope>NUCLEOTIDE SEQUENCE [LARGE SCALE GENOMIC DNA]</scope>
    <source>
        <strain evidence="1 2">NIES-2285</strain>
    </source>
</reference>
<sequence>MAGTDTGAEHRGTREVQEEFRDIFAWSIYDLSDTAIEGVEFEVDFNDDKPIWSPKRRYSQYERDLLKASLSPPPPSCPARRTRRERRICGDYRPHNDKTVPDKYPMLIADELFDDLGGSDCFSTLDLRMGYHQIRIRKGDQWKLAFWGHDDLYMPMRTPFGPKMLFQRLMDRVLRGLRATWRGHSSTTSSSTPRDSGPTWTPCAESSCDDWAMVKSNRTIAQVLTFGLCQFADVLACGHY</sequence>
<dbReference type="PANTHER" id="PTHR24559">
    <property type="entry name" value="TRANSPOSON TY3-I GAG-POL POLYPROTEIN"/>
    <property type="match status" value="1"/>
</dbReference>
<evidence type="ECO:0000313" key="1">
    <source>
        <dbReference type="EMBL" id="GAQ90026.1"/>
    </source>
</evidence>
<proteinExistence type="predicted"/>
<gene>
    <name evidence="1" type="ORF">KFL_005910030</name>
</gene>
<dbReference type="Gene3D" id="3.30.70.270">
    <property type="match status" value="1"/>
</dbReference>
<evidence type="ECO:0008006" key="3">
    <source>
        <dbReference type="Google" id="ProtNLM"/>
    </source>
</evidence>
<dbReference type="InterPro" id="IPR043128">
    <property type="entry name" value="Rev_trsase/Diguanyl_cyclase"/>
</dbReference>
<dbReference type="SUPFAM" id="SSF56672">
    <property type="entry name" value="DNA/RNA polymerases"/>
    <property type="match status" value="1"/>
</dbReference>
<dbReference type="InterPro" id="IPR053134">
    <property type="entry name" value="RNA-dir_DNA_polymerase"/>
</dbReference>
<dbReference type="OrthoDB" id="2431547at2759"/>
<dbReference type="CDD" id="cd01647">
    <property type="entry name" value="RT_LTR"/>
    <property type="match status" value="1"/>
</dbReference>